<evidence type="ECO:0000259" key="2">
    <source>
        <dbReference type="Pfam" id="PF01551"/>
    </source>
</evidence>
<dbReference type="InterPro" id="IPR050570">
    <property type="entry name" value="Cell_wall_metabolism_enzyme"/>
</dbReference>
<keyword evidence="1" id="KW-0175">Coiled coil</keyword>
<protein>
    <submittedName>
        <fullName evidence="3">Murein hydrolase activator EnvC</fullName>
    </submittedName>
</protein>
<dbReference type="Pfam" id="PF01551">
    <property type="entry name" value="Peptidase_M23"/>
    <property type="match status" value="1"/>
</dbReference>
<proteinExistence type="predicted"/>
<evidence type="ECO:0000256" key="1">
    <source>
        <dbReference type="SAM" id="Coils"/>
    </source>
</evidence>
<feature type="coiled-coil region" evidence="1">
    <location>
        <begin position="27"/>
        <end position="110"/>
    </location>
</feature>
<gene>
    <name evidence="3" type="primary">envC</name>
    <name evidence="3" type="ORF">BWY41_01671</name>
</gene>
<dbReference type="SUPFAM" id="SSF51261">
    <property type="entry name" value="Duplicated hybrid motif"/>
    <property type="match status" value="1"/>
</dbReference>
<dbReference type="EMBL" id="MWBQ01000161">
    <property type="protein sequence ID" value="OQA55382.1"/>
    <property type="molecule type" value="Genomic_DNA"/>
</dbReference>
<dbReference type="AlphaFoldDB" id="A0A1V5SN48"/>
<dbReference type="Proteomes" id="UP000485569">
    <property type="component" value="Unassembled WGS sequence"/>
</dbReference>
<organism evidence="3">
    <name type="scientific">Candidatus Atribacter allofermentans</name>
    <dbReference type="NCBI Taxonomy" id="1852833"/>
    <lineage>
        <taxon>Bacteria</taxon>
        <taxon>Pseudomonadati</taxon>
        <taxon>Atribacterota</taxon>
        <taxon>Atribacteria</taxon>
        <taxon>Atribacterales</taxon>
        <taxon>Atribacteraceae</taxon>
        <taxon>Atribacter</taxon>
    </lineage>
</organism>
<feature type="domain" description="M23ase beta-sheet core" evidence="2">
    <location>
        <begin position="297"/>
        <end position="388"/>
    </location>
</feature>
<comment type="caution">
    <text evidence="3">The sequence shown here is derived from an EMBL/GenBank/DDBJ whole genome shotgun (WGS) entry which is preliminary data.</text>
</comment>
<evidence type="ECO:0000313" key="3">
    <source>
        <dbReference type="EMBL" id="OQA55382.1"/>
    </source>
</evidence>
<feature type="coiled-coil region" evidence="1">
    <location>
        <begin position="165"/>
        <end position="216"/>
    </location>
</feature>
<dbReference type="InterPro" id="IPR011055">
    <property type="entry name" value="Dup_hybrid_motif"/>
</dbReference>
<dbReference type="Gene3D" id="2.70.70.10">
    <property type="entry name" value="Glucose Permease (Domain IIA)"/>
    <property type="match status" value="1"/>
</dbReference>
<sequence length="398" mass="45317">MRKHSFLIIVSIILINFLFLNITDSLGSDIESEINAQLKELEKMKSEQAKLDQELKKLEKTQKNIAAEIQNIENKIEKLEKDITTSRNRILQLEKDRAHLRKDIEGLSQDISSSKTKISQAMVRAYKNNVNFDFWSVFLGSSDPSEVEEQWYLFQKYSDHEMSNISKYLNKRQNLQNKLKEIEQKIRLEAVLKEKLVLEEKNVKKLEETRKTLLNQLLVDKKKFQSSLSELLAAQKNVTNLISQMQKELKKSRESTSASTKNLPPVKMGRFFWPVSGGKVIKNFGMSKDPVYQIQVFNPGIDIATSRGDNVYAAQDGVVLLARSIRGYGKTILIDHGQDVVTMYAFLDSIKVNPGDMVKGGQMIGLVGETGLTNVPAVHFEVRVGANAQEDNPLKWLK</sequence>
<accession>A0A1V5SN48</accession>
<dbReference type="CDD" id="cd12797">
    <property type="entry name" value="M23_peptidase"/>
    <property type="match status" value="1"/>
</dbReference>
<dbReference type="PANTHER" id="PTHR21666:SF270">
    <property type="entry name" value="MUREIN HYDROLASE ACTIVATOR ENVC"/>
    <property type="match status" value="1"/>
</dbReference>
<dbReference type="GO" id="GO:0004222">
    <property type="term" value="F:metalloendopeptidase activity"/>
    <property type="evidence" value="ECO:0007669"/>
    <property type="project" value="TreeGrafter"/>
</dbReference>
<dbReference type="PANTHER" id="PTHR21666">
    <property type="entry name" value="PEPTIDASE-RELATED"/>
    <property type="match status" value="1"/>
</dbReference>
<keyword evidence="3" id="KW-0378">Hydrolase</keyword>
<dbReference type="Gene3D" id="6.10.250.3150">
    <property type="match status" value="1"/>
</dbReference>
<dbReference type="InterPro" id="IPR016047">
    <property type="entry name" value="M23ase_b-sheet_dom"/>
</dbReference>
<name>A0A1V5SN48_9BACT</name>
<reference evidence="3" key="1">
    <citation type="submission" date="2017-02" db="EMBL/GenBank/DDBJ databases">
        <title>Delving into the versatile metabolic prowess of the omnipresent phylum Bacteroidetes.</title>
        <authorList>
            <person name="Nobu M.K."/>
            <person name="Mei R."/>
            <person name="Narihiro T."/>
            <person name="Kuroda K."/>
            <person name="Liu W.-T."/>
        </authorList>
    </citation>
    <scope>NUCLEOTIDE SEQUENCE</scope>
    <source>
        <strain evidence="3">ADurb.Bin276</strain>
    </source>
</reference>